<accession>A0A1D3TSJ7</accession>
<reference evidence="2 3" key="1">
    <citation type="submission" date="2016-09" db="EMBL/GenBank/DDBJ databases">
        <authorList>
            <person name="Capua I."/>
            <person name="De Benedictis P."/>
            <person name="Joannis T."/>
            <person name="Lombin L.H."/>
            <person name="Cattoli G."/>
        </authorList>
    </citation>
    <scope>NUCLEOTIDE SEQUENCE [LARGE SCALE GENOMIC DNA]</scope>
    <source>
        <strain evidence="2 3">GluBS11</strain>
    </source>
</reference>
<keyword evidence="1" id="KW-1133">Transmembrane helix</keyword>
<proteinExistence type="predicted"/>
<dbReference type="STRING" id="1619234.SAMN05421730_10078"/>
<keyword evidence="3" id="KW-1185">Reference proteome</keyword>
<gene>
    <name evidence="2" type="ORF">SAMN05421730_10078</name>
</gene>
<sequence length="148" mass="17059">MIRKRKTIINLGILIVEFIFLAIFLGDKMATANYLIFRYCSLLARYLFLPMTYFTATYLVMELLSVVFPLKKGINRYLKRTGRIVIGVLLAVYFIFLGNLLGVIPYLFKPVSAVSMVVFFWNCTYKIPYILIWVGAGAITSISWYQVP</sequence>
<keyword evidence="1" id="KW-0472">Membrane</keyword>
<organism evidence="2 3">
    <name type="scientific">Anaerobium acetethylicum</name>
    <dbReference type="NCBI Taxonomy" id="1619234"/>
    <lineage>
        <taxon>Bacteria</taxon>
        <taxon>Bacillati</taxon>
        <taxon>Bacillota</taxon>
        <taxon>Clostridia</taxon>
        <taxon>Lachnospirales</taxon>
        <taxon>Lachnospiraceae</taxon>
        <taxon>Anaerobium</taxon>
    </lineage>
</organism>
<evidence type="ECO:0000313" key="2">
    <source>
        <dbReference type="EMBL" id="SCP96874.1"/>
    </source>
</evidence>
<dbReference type="Proteomes" id="UP000199315">
    <property type="component" value="Unassembled WGS sequence"/>
</dbReference>
<name>A0A1D3TSJ7_9FIRM</name>
<evidence type="ECO:0000256" key="1">
    <source>
        <dbReference type="SAM" id="Phobius"/>
    </source>
</evidence>
<feature type="transmembrane region" description="Helical" evidence="1">
    <location>
        <begin position="7"/>
        <end position="26"/>
    </location>
</feature>
<dbReference type="EMBL" id="FMKA01000007">
    <property type="protein sequence ID" value="SCP96874.1"/>
    <property type="molecule type" value="Genomic_DNA"/>
</dbReference>
<protein>
    <submittedName>
        <fullName evidence="2">Uncharacterized protein</fullName>
    </submittedName>
</protein>
<evidence type="ECO:0000313" key="3">
    <source>
        <dbReference type="Proteomes" id="UP000199315"/>
    </source>
</evidence>
<feature type="transmembrane region" description="Helical" evidence="1">
    <location>
        <begin position="127"/>
        <end position="147"/>
    </location>
</feature>
<keyword evidence="1" id="KW-0812">Transmembrane</keyword>
<dbReference type="AlphaFoldDB" id="A0A1D3TSJ7"/>
<feature type="transmembrane region" description="Helical" evidence="1">
    <location>
        <begin position="46"/>
        <end position="70"/>
    </location>
</feature>
<dbReference type="RefSeq" id="WP_091232417.1">
    <property type="nucleotide sequence ID" value="NZ_FMKA01000007.1"/>
</dbReference>
<feature type="transmembrane region" description="Helical" evidence="1">
    <location>
        <begin position="82"/>
        <end position="107"/>
    </location>
</feature>